<dbReference type="NCBIfam" id="NF007790">
    <property type="entry name" value="PRK10484.1"/>
    <property type="match status" value="1"/>
</dbReference>
<dbReference type="GO" id="GO:0005886">
    <property type="term" value="C:plasma membrane"/>
    <property type="evidence" value="ECO:0007669"/>
    <property type="project" value="TreeGrafter"/>
</dbReference>
<gene>
    <name evidence="9" type="ORF">FBF83_05340</name>
</gene>
<evidence type="ECO:0000313" key="10">
    <source>
        <dbReference type="Proteomes" id="UP000310541"/>
    </source>
</evidence>
<evidence type="ECO:0000256" key="8">
    <source>
        <dbReference type="SAM" id="Phobius"/>
    </source>
</evidence>
<feature type="transmembrane region" description="Helical" evidence="8">
    <location>
        <begin position="196"/>
        <end position="218"/>
    </location>
</feature>
<dbReference type="Gene3D" id="1.20.1730.10">
    <property type="entry name" value="Sodium/glucose cotransporter"/>
    <property type="match status" value="1"/>
</dbReference>
<feature type="transmembrane region" description="Helical" evidence="8">
    <location>
        <begin position="121"/>
        <end position="143"/>
    </location>
</feature>
<comment type="caution">
    <text evidence="9">The sequence shown here is derived from an EMBL/GenBank/DDBJ whole genome shotgun (WGS) entry which is preliminary data.</text>
</comment>
<name>A0A4U1MNZ1_9BACL</name>
<comment type="similarity">
    <text evidence="2 6">Belongs to the sodium:solute symporter (SSF) (TC 2.A.21) family.</text>
</comment>
<feature type="region of interest" description="Disordered" evidence="7">
    <location>
        <begin position="584"/>
        <end position="608"/>
    </location>
</feature>
<evidence type="ECO:0000256" key="6">
    <source>
        <dbReference type="RuleBase" id="RU362091"/>
    </source>
</evidence>
<feature type="transmembrane region" description="Helical" evidence="8">
    <location>
        <begin position="163"/>
        <end position="184"/>
    </location>
</feature>
<feature type="transmembrane region" description="Helical" evidence="8">
    <location>
        <begin position="283"/>
        <end position="307"/>
    </location>
</feature>
<dbReference type="EMBL" id="SWFM01000001">
    <property type="protein sequence ID" value="TKD72220.1"/>
    <property type="molecule type" value="Genomic_DNA"/>
</dbReference>
<evidence type="ECO:0000256" key="5">
    <source>
        <dbReference type="ARBA" id="ARBA00023136"/>
    </source>
</evidence>
<feature type="transmembrane region" description="Helical" evidence="8">
    <location>
        <begin position="77"/>
        <end position="95"/>
    </location>
</feature>
<accession>A0A4U1MNZ1</accession>
<dbReference type="Proteomes" id="UP000310541">
    <property type="component" value="Unassembled WGS sequence"/>
</dbReference>
<dbReference type="GO" id="GO:0005412">
    <property type="term" value="F:D-glucose:sodium symporter activity"/>
    <property type="evidence" value="ECO:0007669"/>
    <property type="project" value="TreeGrafter"/>
</dbReference>
<dbReference type="InterPro" id="IPR038377">
    <property type="entry name" value="Na/Glc_symporter_sf"/>
</dbReference>
<dbReference type="Pfam" id="PF00474">
    <property type="entry name" value="SSF"/>
    <property type="match status" value="1"/>
</dbReference>
<keyword evidence="4 8" id="KW-1133">Transmembrane helix</keyword>
<dbReference type="CDD" id="cd10328">
    <property type="entry name" value="SLC5sbd_YidK"/>
    <property type="match status" value="1"/>
</dbReference>
<sequence length="608" mass="66108">MQSLWFTLLSCIAFMVLVGYIAYRKTRGTTSGSDGYFLAGRGLSGGFIAGSLLLTNLSAEQLVGLNGQAFRTNLSNMAWEVTAGVAVVLMGLYLLPKYLNMSITTLPEFLSKRFDEGVRRYTVVLFMVGYVLVTIPSMLYSGALAVLKLFDVPNILNITYTQSIWVVIWGIGIIGAVYAIFGGLKAVAVSDTINGVGLLIIGALVPILGLIALGNGAFLDGVKTITTTNPEKLNAIGGPEDSVPFGTIFTGLIIANMFYWATNQYVIQRTLGAQSLKEGQKGVIFSGFFKLLIPIFMMVPGVIAFHLYGGDLKSVDLAYPTLVMNVLPSYLSGFFLAVLLGAVLSSYNSLLNSASTMFALDIYKPAMKKDATDEQLITASKWFGSIIAIVTFFVSPMLMYAPNGLWDLIRKFTGFFNIPIVAVVLIGILSKKVPALAAKVAIIFHVVAYYFMVWGTEQIFGLPLNIHFIHIYGILFVAEVAIMFGIAYYKPQEKAYIFPEASKVNMTPWKYSVPAGILLIASICETYLIFSPLGVAYAEGMISPSFLPATGALAVVTLIAFAAATKSWERKYGHAVRRAKDAVKEKGREVGSQRGARPQVNYFSEKDV</sequence>
<dbReference type="InterPro" id="IPR001734">
    <property type="entry name" value="Na/solute_symporter"/>
</dbReference>
<evidence type="ECO:0000256" key="7">
    <source>
        <dbReference type="SAM" id="MobiDB-lite"/>
    </source>
</evidence>
<reference evidence="9 10" key="1">
    <citation type="submission" date="2019-04" db="EMBL/GenBank/DDBJ databases">
        <title>Genome sequence of Bacillus hwajinpoensis strain Y2.</title>
        <authorList>
            <person name="Fair J.L."/>
            <person name="Maclea K.S."/>
        </authorList>
    </citation>
    <scope>NUCLEOTIDE SEQUENCE [LARGE SCALE GENOMIC DNA]</scope>
    <source>
        <strain evidence="9 10">Y2</strain>
    </source>
</reference>
<dbReference type="AlphaFoldDB" id="A0A4U1MNZ1"/>
<evidence type="ECO:0000256" key="2">
    <source>
        <dbReference type="ARBA" id="ARBA00006434"/>
    </source>
</evidence>
<feature type="transmembrane region" description="Helical" evidence="8">
    <location>
        <begin position="382"/>
        <end position="400"/>
    </location>
</feature>
<protein>
    <submittedName>
        <fullName evidence="9">Solute:sodium symporter family transporter</fullName>
    </submittedName>
</protein>
<keyword evidence="3 8" id="KW-0812">Transmembrane</keyword>
<comment type="subcellular location">
    <subcellularLocation>
        <location evidence="1">Membrane</location>
        <topology evidence="1">Multi-pass membrane protein</topology>
    </subcellularLocation>
</comment>
<feature type="transmembrane region" description="Helical" evidence="8">
    <location>
        <begin position="327"/>
        <end position="347"/>
    </location>
</feature>
<feature type="transmembrane region" description="Helical" evidence="8">
    <location>
        <begin position="436"/>
        <end position="454"/>
    </location>
</feature>
<feature type="transmembrane region" description="Helical" evidence="8">
    <location>
        <begin position="542"/>
        <end position="564"/>
    </location>
</feature>
<feature type="transmembrane region" description="Helical" evidence="8">
    <location>
        <begin position="466"/>
        <end position="489"/>
    </location>
</feature>
<feature type="transmembrane region" description="Helical" evidence="8">
    <location>
        <begin position="6"/>
        <end position="23"/>
    </location>
</feature>
<keyword evidence="5 8" id="KW-0472">Membrane</keyword>
<dbReference type="PROSITE" id="PS50283">
    <property type="entry name" value="NA_SOLUT_SYMP_3"/>
    <property type="match status" value="1"/>
</dbReference>
<evidence type="ECO:0000313" key="9">
    <source>
        <dbReference type="EMBL" id="TKD72220.1"/>
    </source>
</evidence>
<dbReference type="PANTHER" id="PTHR11819:SF195">
    <property type="entry name" value="SODIUM_GLUCOSE COTRANSPORTER 4"/>
    <property type="match status" value="1"/>
</dbReference>
<feature type="transmembrane region" description="Helical" evidence="8">
    <location>
        <begin position="412"/>
        <end position="429"/>
    </location>
</feature>
<dbReference type="RefSeq" id="WP_136946070.1">
    <property type="nucleotide sequence ID" value="NZ_SWFM01000001.1"/>
</dbReference>
<feature type="transmembrane region" description="Helical" evidence="8">
    <location>
        <begin position="35"/>
        <end position="57"/>
    </location>
</feature>
<evidence type="ECO:0000256" key="3">
    <source>
        <dbReference type="ARBA" id="ARBA00022692"/>
    </source>
</evidence>
<feature type="transmembrane region" description="Helical" evidence="8">
    <location>
        <begin position="509"/>
        <end position="530"/>
    </location>
</feature>
<dbReference type="NCBIfam" id="TIGR00813">
    <property type="entry name" value="sss"/>
    <property type="match status" value="1"/>
</dbReference>
<evidence type="ECO:0000256" key="4">
    <source>
        <dbReference type="ARBA" id="ARBA00022989"/>
    </source>
</evidence>
<proteinExistence type="inferred from homology"/>
<organism evidence="9 10">
    <name type="scientific">Guptibacillus hwajinpoensis</name>
    <dbReference type="NCBI Taxonomy" id="208199"/>
    <lineage>
        <taxon>Bacteria</taxon>
        <taxon>Bacillati</taxon>
        <taxon>Bacillota</taxon>
        <taxon>Bacilli</taxon>
        <taxon>Bacillales</taxon>
        <taxon>Guptibacillaceae</taxon>
        <taxon>Guptibacillus</taxon>
    </lineage>
</organism>
<feature type="transmembrane region" description="Helical" evidence="8">
    <location>
        <begin position="243"/>
        <end position="262"/>
    </location>
</feature>
<dbReference type="PANTHER" id="PTHR11819">
    <property type="entry name" value="SOLUTE CARRIER FAMILY 5"/>
    <property type="match status" value="1"/>
</dbReference>
<evidence type="ECO:0000256" key="1">
    <source>
        <dbReference type="ARBA" id="ARBA00004141"/>
    </source>
</evidence>
<dbReference type="OrthoDB" id="9814523at2"/>